<dbReference type="Pfam" id="PF02181">
    <property type="entry name" value="FH2"/>
    <property type="match status" value="1"/>
</dbReference>
<accession>A0ABN8Q2L9</accession>
<feature type="region of interest" description="Disordered" evidence="2">
    <location>
        <begin position="1"/>
        <end position="45"/>
    </location>
</feature>
<evidence type="ECO:0000259" key="3">
    <source>
        <dbReference type="PROSITE" id="PS51232"/>
    </source>
</evidence>
<dbReference type="PANTHER" id="PTHR45920">
    <property type="entry name" value="FORMIN HOMOLOGY 2 DOMAIN CONTAINING, ISOFORM I"/>
    <property type="match status" value="1"/>
</dbReference>
<keyword evidence="6" id="KW-1185">Reference proteome</keyword>
<feature type="compositionally biased region" description="Basic and acidic residues" evidence="2">
    <location>
        <begin position="655"/>
        <end position="667"/>
    </location>
</feature>
<feature type="region of interest" description="Disordered" evidence="2">
    <location>
        <begin position="1413"/>
        <end position="1486"/>
    </location>
</feature>
<evidence type="ECO:0008006" key="7">
    <source>
        <dbReference type="Google" id="ProtNLM"/>
    </source>
</evidence>
<dbReference type="SUPFAM" id="SSF101447">
    <property type="entry name" value="Formin homology 2 domain (FH2 domain)"/>
    <property type="match status" value="1"/>
</dbReference>
<organism evidence="5 6">
    <name type="scientific">Porites evermanni</name>
    <dbReference type="NCBI Taxonomy" id="104178"/>
    <lineage>
        <taxon>Eukaryota</taxon>
        <taxon>Metazoa</taxon>
        <taxon>Cnidaria</taxon>
        <taxon>Anthozoa</taxon>
        <taxon>Hexacorallia</taxon>
        <taxon>Scleractinia</taxon>
        <taxon>Fungiina</taxon>
        <taxon>Poritidae</taxon>
        <taxon>Porites</taxon>
    </lineage>
</organism>
<feature type="compositionally biased region" description="Basic and acidic residues" evidence="2">
    <location>
        <begin position="839"/>
        <end position="886"/>
    </location>
</feature>
<dbReference type="InterPro" id="IPR042201">
    <property type="entry name" value="FH2_Formin_sf"/>
</dbReference>
<dbReference type="InterPro" id="IPR014768">
    <property type="entry name" value="GBD/FH3_dom"/>
</dbReference>
<feature type="region of interest" description="Disordered" evidence="2">
    <location>
        <begin position="441"/>
        <end position="886"/>
    </location>
</feature>
<dbReference type="InterPro" id="IPR016024">
    <property type="entry name" value="ARM-type_fold"/>
</dbReference>
<sequence>MTDFKNNSRSFTNRRDLRSRDMTPPRGASKEPKDTHASGSSESSVKMALTCKVQYLDDTDPFASTNFPEPTRPPTYTFHLNIPLFQQIAGLHRLLSAPHSIDDVALQLSHNGCYLDLESSLEEQADMLEGFLDSRKNTIILRTALSVRVHNCIAKLLAASGRELRRSLFSLKQIFQDDKDLVHEFVNSDGLSALISVGQDADQNYQNYILRAIGQIMLYVDGMNGVINHSDTIQWLYSLTASRFRLVGKTALKLLLVFVEYTESNSKVLYDAVQTVDSNQGVKDWQEIIGIMTDKESQADEEILIYAMTLINKVLYATPSQDGFYDITDALEEQGMEQIIKMHQKKAGTNIDLMEQFNIYETALRIEDGDEEFPAFGSSPSIRQRKRTAAFGTGDRRRSRRHNSISQIDVSYITKGSHLAPPGAQSRDGLHKVASAPNVGTAVKVEPPASPVKTSASTTPSSSTESEIDEKERSRLARKERRAARRAALGLTEPETNESTNSRKNERTTRQRADSKGSNNDRSHLEVTSPVNDSRPLSPRSSPRPSPRSSPRSSPTQRRNFKFEEPKTEEKLNDRSRGSREEQLRSPEDSTKLRKTSGTSARKNDNSEIRDEKTSPRKKEMSVTAVSRKKTPEVKKEDKEPLFNNIDHNGSSGHRTSDESTDTDEKLGSSTDDLLNDDNATNKRIAEENEKRSSSPERRTSVTPGSGNDIRRTSVSDPEKRSSVCEGFPGFPNKKMMLSMLYGQQKSTDESDRKISDPSLQVGDSVHERKQQLLSVGDNDEGDHKPKETLAVENLVSDAVKRLSGCPEVDEENEGPSSVPEGDFEGLLDKAKAKLMKQPSDDKPDPAAEEEARRQEELRRRQEEERRKQEEEAARKAAEEATRLKELEWERMIVLKRKLIVNDFNFTELENDEDDLLDSASTDETDAHHHPHGGVPVFGIPPPPPMPGGPPPPPPPPGGVGPPPPPPGPPKLPSLNDANPKKKLVRLFWQEVKNSPLINGVNKTIWGSIDTVDIDTKKLEHLFENKTVSKIKKSEIEDKDKKKEIVVLEMKRSQAINIGLTKLPPIRTLKQAILNMDNAVIDREGIDKLLQLQPTMEEKTKIQEAQMSNPDIPLGTAEQFLLTMSSINELTPRLHLWSFKLDYDQLEREVAEPLMDLKESIRELQNNETFKHILATLLAIGNFLNGKKVKGFQLDYLAKVPEVKDTVHKQSLLYHLCCMVMEKFPNSSDFYSDLGALHRSSRVDFDVVLDNLKKLRENCKKSWEYLSIVAKHDSAKQFKSKMSEFLADAQERSTILKVVHRRVMNRFRKMLLYLGLQTSAVNNTKVNEFCKIISEFSLEYRTTRERVIQMKKKKENMRERSKTRGKLITETESYSAAAKVSSEENIDAFRRALISNGDDTDSAREKLKSATLPGIRSRGKSAGPSRNDTMMHSQDEFPDDNTDEVINTLAKSATVPDSRTRVRKRNRATNRKSVRRTLKSGISPEDMEKLTKQVNILDSK</sequence>
<feature type="compositionally biased region" description="Basic and acidic residues" evidence="2">
    <location>
        <begin position="709"/>
        <end position="723"/>
    </location>
</feature>
<name>A0ABN8Q2L9_9CNID</name>
<keyword evidence="1" id="KW-0009">Actin-binding</keyword>
<feature type="compositionally biased region" description="Low complexity" evidence="2">
    <location>
        <begin position="451"/>
        <end position="465"/>
    </location>
</feature>
<feature type="compositionally biased region" description="Polar residues" evidence="2">
    <location>
        <begin position="1"/>
        <end position="11"/>
    </location>
</feature>
<dbReference type="PANTHER" id="PTHR45920:SF4">
    <property type="entry name" value="FORMIN HOMOLOGY 2 DOMAIN CONTAINING, ISOFORM I"/>
    <property type="match status" value="1"/>
</dbReference>
<evidence type="ECO:0000313" key="6">
    <source>
        <dbReference type="Proteomes" id="UP001159427"/>
    </source>
</evidence>
<dbReference type="Pfam" id="PF18382">
    <property type="entry name" value="Formin_GBD_N"/>
    <property type="match status" value="1"/>
</dbReference>
<dbReference type="Proteomes" id="UP001159427">
    <property type="component" value="Unassembled WGS sequence"/>
</dbReference>
<feature type="domain" description="FH2" evidence="4">
    <location>
        <begin position="974"/>
        <end position="1366"/>
    </location>
</feature>
<feature type="compositionally biased region" description="Basic and acidic residues" evidence="2">
    <location>
        <begin position="561"/>
        <end position="592"/>
    </location>
</feature>
<feature type="region of interest" description="Disordered" evidence="2">
    <location>
        <begin position="372"/>
        <end position="407"/>
    </location>
</feature>
<dbReference type="SMART" id="SM00498">
    <property type="entry name" value="FH2"/>
    <property type="match status" value="1"/>
</dbReference>
<reference evidence="5 6" key="1">
    <citation type="submission" date="2022-05" db="EMBL/GenBank/DDBJ databases">
        <authorList>
            <consortium name="Genoscope - CEA"/>
            <person name="William W."/>
        </authorList>
    </citation>
    <scope>NUCLEOTIDE SEQUENCE [LARGE SCALE GENOMIC DNA]</scope>
</reference>
<proteinExistence type="predicted"/>
<dbReference type="InterPro" id="IPR041387">
    <property type="entry name" value="FHOD1_GBD_N"/>
</dbReference>
<dbReference type="SUPFAM" id="SSF48371">
    <property type="entry name" value="ARM repeat"/>
    <property type="match status" value="1"/>
</dbReference>
<feature type="compositionally biased region" description="Pro residues" evidence="2">
    <location>
        <begin position="939"/>
        <end position="972"/>
    </location>
</feature>
<feature type="compositionally biased region" description="Basic and acidic residues" evidence="2">
    <location>
        <begin position="602"/>
        <end position="621"/>
    </location>
</feature>
<dbReference type="InterPro" id="IPR056771">
    <property type="entry name" value="FH3_FHOD1-3-like"/>
</dbReference>
<feature type="compositionally biased region" description="Basic and acidic residues" evidence="2">
    <location>
        <begin position="630"/>
        <end position="641"/>
    </location>
</feature>
<feature type="compositionally biased region" description="Basic and acidic residues" evidence="2">
    <location>
        <begin position="747"/>
        <end position="756"/>
    </location>
</feature>
<feature type="compositionally biased region" description="Basic and acidic residues" evidence="2">
    <location>
        <begin position="680"/>
        <end position="700"/>
    </location>
</feature>
<dbReference type="Gene3D" id="1.25.10.10">
    <property type="entry name" value="Leucine-rich Repeat Variant"/>
    <property type="match status" value="1"/>
</dbReference>
<dbReference type="PROSITE" id="PS51232">
    <property type="entry name" value="GBD_FH3"/>
    <property type="match status" value="1"/>
</dbReference>
<evidence type="ECO:0000256" key="2">
    <source>
        <dbReference type="SAM" id="MobiDB-lite"/>
    </source>
</evidence>
<protein>
    <recommendedName>
        <fullName evidence="7">FH1/FH2 domain-containing protein 3</fullName>
    </recommendedName>
</protein>
<dbReference type="Pfam" id="PF24959">
    <property type="entry name" value="FH3_FHOD1-3"/>
    <property type="match status" value="1"/>
</dbReference>
<feature type="region of interest" description="Disordered" evidence="2">
    <location>
        <begin position="918"/>
        <end position="977"/>
    </location>
</feature>
<comment type="caution">
    <text evidence="5">The sequence shown here is derived from an EMBL/GenBank/DDBJ whole genome shotgun (WGS) entry which is preliminary data.</text>
</comment>
<dbReference type="InterPro" id="IPR011989">
    <property type="entry name" value="ARM-like"/>
</dbReference>
<evidence type="ECO:0000313" key="5">
    <source>
        <dbReference type="EMBL" id="CAH3153253.1"/>
    </source>
</evidence>
<dbReference type="EMBL" id="CALNXI010001053">
    <property type="protein sequence ID" value="CAH3153253.1"/>
    <property type="molecule type" value="Genomic_DNA"/>
</dbReference>
<dbReference type="Gene3D" id="1.20.58.2220">
    <property type="entry name" value="Formin, FH2 domain"/>
    <property type="match status" value="1"/>
</dbReference>
<dbReference type="PROSITE" id="PS51444">
    <property type="entry name" value="FH2"/>
    <property type="match status" value="1"/>
</dbReference>
<gene>
    <name evidence="5" type="ORF">PEVE_00001060</name>
</gene>
<feature type="domain" description="GBD/FH3" evidence="3">
    <location>
        <begin position="80"/>
        <end position="462"/>
    </location>
</feature>
<feature type="compositionally biased region" description="Basic residues" evidence="2">
    <location>
        <begin position="1461"/>
        <end position="1478"/>
    </location>
</feature>
<evidence type="ECO:0000259" key="4">
    <source>
        <dbReference type="PROSITE" id="PS51444"/>
    </source>
</evidence>
<evidence type="ECO:0000256" key="1">
    <source>
        <dbReference type="ARBA" id="ARBA00023203"/>
    </source>
</evidence>
<feature type="compositionally biased region" description="Basic and acidic residues" evidence="2">
    <location>
        <begin position="501"/>
        <end position="525"/>
    </location>
</feature>
<feature type="compositionally biased region" description="Basic and acidic residues" evidence="2">
    <location>
        <begin position="13"/>
        <end position="36"/>
    </location>
</feature>
<dbReference type="InterPro" id="IPR015425">
    <property type="entry name" value="FH2_Formin"/>
</dbReference>